<evidence type="ECO:0000256" key="3">
    <source>
        <dbReference type="PROSITE-ProRule" id="PRU00261"/>
    </source>
</evidence>
<dbReference type="SUPFAM" id="SSF57016">
    <property type="entry name" value="Plant lectins/antimicrobial peptides"/>
    <property type="match status" value="2"/>
</dbReference>
<feature type="disulfide bond" evidence="3">
    <location>
        <begin position="63"/>
        <end position="67"/>
    </location>
</feature>
<dbReference type="PROSITE" id="PS50941">
    <property type="entry name" value="CHIT_BIND_I_2"/>
    <property type="match status" value="2"/>
</dbReference>
<feature type="disulfide bond" evidence="3">
    <location>
        <begin position="31"/>
        <end position="46"/>
    </location>
</feature>
<feature type="disulfide bond" evidence="3">
    <location>
        <begin position="137"/>
        <end position="151"/>
    </location>
</feature>
<protein>
    <recommendedName>
        <fullName evidence="5">Chitin-binding type-1 domain-containing protein</fullName>
    </recommendedName>
</protein>
<dbReference type="PANTHER" id="PTHR47849:SF8">
    <property type="entry name" value="LECTIN"/>
    <property type="match status" value="1"/>
</dbReference>
<keyword evidence="1 3" id="KW-0147">Chitin-binding</keyword>
<dbReference type="CDD" id="cd06921">
    <property type="entry name" value="ChtBD1_GH19_hevein"/>
    <property type="match status" value="1"/>
</dbReference>
<feature type="domain" description="Chitin-binding type-1" evidence="5">
    <location>
        <begin position="28"/>
        <end position="69"/>
    </location>
</feature>
<dbReference type="PANTHER" id="PTHR47849">
    <property type="entry name" value="CHITIN-BINDING LECTIN 1"/>
    <property type="match status" value="1"/>
</dbReference>
<dbReference type="EMBL" id="JAATIQ010000183">
    <property type="protein sequence ID" value="KAF4372938.1"/>
    <property type="molecule type" value="Genomic_DNA"/>
</dbReference>
<feature type="chain" id="PRO_5029665126" description="Chitin-binding type-1 domain-containing protein" evidence="4">
    <location>
        <begin position="27"/>
        <end position="172"/>
    </location>
</feature>
<gene>
    <name evidence="6" type="ORF">G4B88_018103</name>
</gene>
<dbReference type="Pfam" id="PF00187">
    <property type="entry name" value="Chitin_bind_1"/>
    <property type="match status" value="2"/>
</dbReference>
<keyword evidence="2 3" id="KW-1015">Disulfide bond</keyword>
<keyword evidence="4" id="KW-0732">Signal</keyword>
<feature type="signal peptide" evidence="4">
    <location>
        <begin position="1"/>
        <end position="26"/>
    </location>
</feature>
<sequence length="172" mass="18280">MKLNIPVVLIFFSLFCVSVWFGIVSAVIPRCGTSASGALCPNNLCCSSYGFCGSTHKYCGVGCQSQCGPSPLSPERPDHRCGPNFGESPCGEGSIRGPYFPPMSPPCPSPIPPSGPERPDHRCGPLFGDIPCNPGRCCSIFEYCGSTPEYCQGETCRSQCWAPTPSPTYPPS</sequence>
<feature type="disulfide bond" evidence="3">
    <location>
        <begin position="123"/>
        <end position="138"/>
    </location>
</feature>
<accession>A0A7J6FQM4</accession>
<evidence type="ECO:0000256" key="1">
    <source>
        <dbReference type="ARBA" id="ARBA00022669"/>
    </source>
</evidence>
<feature type="disulfide bond" evidence="3">
    <location>
        <begin position="40"/>
        <end position="52"/>
    </location>
</feature>
<feature type="domain" description="Chitin-binding type-1" evidence="5">
    <location>
        <begin position="120"/>
        <end position="162"/>
    </location>
</feature>
<dbReference type="FunFam" id="3.30.60.10:FF:000001">
    <property type="entry name" value="Basic endochitinase"/>
    <property type="match status" value="1"/>
</dbReference>
<dbReference type="InterPro" id="IPR036861">
    <property type="entry name" value="Endochitinase-like_sf"/>
</dbReference>
<evidence type="ECO:0000259" key="5">
    <source>
        <dbReference type="PROSITE" id="PS50941"/>
    </source>
</evidence>
<name>A0A7J6FQM4_CANSA</name>
<comment type="caution">
    <text evidence="6">The sequence shown here is derived from an EMBL/GenBank/DDBJ whole genome shotgun (WGS) entry which is preliminary data.</text>
</comment>
<dbReference type="InterPro" id="IPR001002">
    <property type="entry name" value="Chitin-bd_1"/>
</dbReference>
<feature type="disulfide bond" evidence="3">
    <location>
        <begin position="156"/>
        <end position="160"/>
    </location>
</feature>
<feature type="disulfide bond" evidence="3">
    <location>
        <begin position="45"/>
        <end position="59"/>
    </location>
</feature>
<dbReference type="Proteomes" id="UP000583929">
    <property type="component" value="Unassembled WGS sequence"/>
</dbReference>
<reference evidence="6 7" key="1">
    <citation type="journal article" date="2020" name="bioRxiv">
        <title>Sequence and annotation of 42 cannabis genomes reveals extensive copy number variation in cannabinoid synthesis and pathogen resistance genes.</title>
        <authorList>
            <person name="Mckernan K.J."/>
            <person name="Helbert Y."/>
            <person name="Kane L.T."/>
            <person name="Ebling H."/>
            <person name="Zhang L."/>
            <person name="Liu B."/>
            <person name="Eaton Z."/>
            <person name="Mclaughlin S."/>
            <person name="Kingan S."/>
            <person name="Baybayan P."/>
            <person name="Concepcion G."/>
            <person name="Jordan M."/>
            <person name="Riva A."/>
            <person name="Barbazuk W."/>
            <person name="Harkins T."/>
        </authorList>
    </citation>
    <scope>NUCLEOTIDE SEQUENCE [LARGE SCALE GENOMIC DNA]</scope>
    <source>
        <strain evidence="7">cv. Jamaican Lion 4</strain>
        <tissue evidence="6">Leaf</tissue>
    </source>
</reference>
<dbReference type="GO" id="GO:0008061">
    <property type="term" value="F:chitin binding"/>
    <property type="evidence" value="ECO:0007669"/>
    <property type="project" value="UniProtKB-UniRule"/>
</dbReference>
<dbReference type="AlphaFoldDB" id="A0A7J6FQM4"/>
<feature type="disulfide bond" evidence="3">
    <location>
        <begin position="132"/>
        <end position="144"/>
    </location>
</feature>
<evidence type="ECO:0000256" key="4">
    <source>
        <dbReference type="SAM" id="SignalP"/>
    </source>
</evidence>
<dbReference type="PROSITE" id="PS00026">
    <property type="entry name" value="CHIT_BIND_I_1"/>
    <property type="match status" value="1"/>
</dbReference>
<organism evidence="6 7">
    <name type="scientific">Cannabis sativa</name>
    <name type="common">Hemp</name>
    <name type="synonym">Marijuana</name>
    <dbReference type="NCBI Taxonomy" id="3483"/>
    <lineage>
        <taxon>Eukaryota</taxon>
        <taxon>Viridiplantae</taxon>
        <taxon>Streptophyta</taxon>
        <taxon>Embryophyta</taxon>
        <taxon>Tracheophyta</taxon>
        <taxon>Spermatophyta</taxon>
        <taxon>Magnoliopsida</taxon>
        <taxon>eudicotyledons</taxon>
        <taxon>Gunneridae</taxon>
        <taxon>Pentapetalae</taxon>
        <taxon>rosids</taxon>
        <taxon>fabids</taxon>
        <taxon>Rosales</taxon>
        <taxon>Cannabaceae</taxon>
        <taxon>Cannabis</taxon>
    </lineage>
</organism>
<dbReference type="PRINTS" id="PR00451">
    <property type="entry name" value="CHITINBINDNG"/>
</dbReference>
<dbReference type="SMART" id="SM00270">
    <property type="entry name" value="ChtBD1"/>
    <property type="match status" value="2"/>
</dbReference>
<evidence type="ECO:0000256" key="2">
    <source>
        <dbReference type="ARBA" id="ARBA00023157"/>
    </source>
</evidence>
<keyword evidence="7" id="KW-1185">Reference proteome</keyword>
<proteinExistence type="predicted"/>
<dbReference type="InterPro" id="IPR018371">
    <property type="entry name" value="Chitin-binding_1_CS"/>
</dbReference>
<evidence type="ECO:0000313" key="7">
    <source>
        <dbReference type="Proteomes" id="UP000583929"/>
    </source>
</evidence>
<dbReference type="CDD" id="cd00035">
    <property type="entry name" value="ChtBD1"/>
    <property type="match status" value="1"/>
</dbReference>
<dbReference type="Gene3D" id="3.30.60.10">
    <property type="entry name" value="Endochitinase-like"/>
    <property type="match status" value="2"/>
</dbReference>
<evidence type="ECO:0000313" key="6">
    <source>
        <dbReference type="EMBL" id="KAF4372938.1"/>
    </source>
</evidence>